<feature type="compositionally biased region" description="Basic and acidic residues" evidence="1">
    <location>
        <begin position="28"/>
        <end position="42"/>
    </location>
</feature>
<evidence type="ECO:0000313" key="2">
    <source>
        <dbReference type="EMBL" id="PNX60883.1"/>
    </source>
</evidence>
<evidence type="ECO:0000256" key="1">
    <source>
        <dbReference type="SAM" id="MobiDB-lite"/>
    </source>
</evidence>
<reference evidence="2 3" key="1">
    <citation type="journal article" date="2014" name="Am. J. Bot.">
        <title>Genome assembly and annotation for red clover (Trifolium pratense; Fabaceae).</title>
        <authorList>
            <person name="Istvanek J."/>
            <person name="Jaros M."/>
            <person name="Krenek A."/>
            <person name="Repkova J."/>
        </authorList>
    </citation>
    <scope>NUCLEOTIDE SEQUENCE [LARGE SCALE GENOMIC DNA]</scope>
    <source>
        <strain evidence="3">cv. Tatra</strain>
        <tissue evidence="2">Young leaves</tissue>
    </source>
</reference>
<feature type="region of interest" description="Disordered" evidence="1">
    <location>
        <begin position="1"/>
        <end position="42"/>
    </location>
</feature>
<gene>
    <name evidence="2" type="ORF">L195_g060397</name>
</gene>
<reference evidence="2 3" key="2">
    <citation type="journal article" date="2017" name="Front. Plant Sci.">
        <title>Gene Classification and Mining of Molecular Markers Useful in Red Clover (Trifolium pratense) Breeding.</title>
        <authorList>
            <person name="Istvanek J."/>
            <person name="Dluhosova J."/>
            <person name="Dluhos P."/>
            <person name="Patkova L."/>
            <person name="Nedelnik J."/>
            <person name="Repkova J."/>
        </authorList>
    </citation>
    <scope>NUCLEOTIDE SEQUENCE [LARGE SCALE GENOMIC DNA]</scope>
    <source>
        <strain evidence="3">cv. Tatra</strain>
        <tissue evidence="2">Young leaves</tissue>
    </source>
</reference>
<comment type="caution">
    <text evidence="2">The sequence shown here is derived from an EMBL/GenBank/DDBJ whole genome shotgun (WGS) entry which is preliminary data.</text>
</comment>
<sequence length="42" mass="4593">MVVASSGERVLCGEEDDGIATVEESLDGGEREKMDDDDDDRF</sequence>
<proteinExistence type="predicted"/>
<accession>A0A2K3K3L3</accession>
<organism evidence="2 3">
    <name type="scientific">Trifolium pratense</name>
    <name type="common">Red clover</name>
    <dbReference type="NCBI Taxonomy" id="57577"/>
    <lineage>
        <taxon>Eukaryota</taxon>
        <taxon>Viridiplantae</taxon>
        <taxon>Streptophyta</taxon>
        <taxon>Embryophyta</taxon>
        <taxon>Tracheophyta</taxon>
        <taxon>Spermatophyta</taxon>
        <taxon>Magnoliopsida</taxon>
        <taxon>eudicotyledons</taxon>
        <taxon>Gunneridae</taxon>
        <taxon>Pentapetalae</taxon>
        <taxon>rosids</taxon>
        <taxon>fabids</taxon>
        <taxon>Fabales</taxon>
        <taxon>Fabaceae</taxon>
        <taxon>Papilionoideae</taxon>
        <taxon>50 kb inversion clade</taxon>
        <taxon>NPAAA clade</taxon>
        <taxon>Hologalegina</taxon>
        <taxon>IRL clade</taxon>
        <taxon>Trifolieae</taxon>
        <taxon>Trifolium</taxon>
    </lineage>
</organism>
<dbReference type="AlphaFoldDB" id="A0A2K3K3L3"/>
<dbReference type="EMBL" id="ASHM01138872">
    <property type="protein sequence ID" value="PNX60883.1"/>
    <property type="molecule type" value="Genomic_DNA"/>
</dbReference>
<protein>
    <submittedName>
        <fullName evidence="2">Uncharacterized protein</fullName>
    </submittedName>
</protein>
<evidence type="ECO:0000313" key="3">
    <source>
        <dbReference type="Proteomes" id="UP000236291"/>
    </source>
</evidence>
<dbReference type="Proteomes" id="UP000236291">
    <property type="component" value="Unassembled WGS sequence"/>
</dbReference>
<name>A0A2K3K3L3_TRIPR</name>